<dbReference type="PIRSF" id="PIRSF001434">
    <property type="entry name" value="CGS"/>
    <property type="match status" value="1"/>
</dbReference>
<evidence type="ECO:0000256" key="2">
    <source>
        <dbReference type="ARBA" id="ARBA00009077"/>
    </source>
</evidence>
<name>A0ABU9WAJ5_9BURK</name>
<dbReference type="PANTHER" id="PTHR43797:SF2">
    <property type="entry name" value="HOMOCYSTEINE_CYSTEINE SYNTHASE"/>
    <property type="match status" value="1"/>
</dbReference>
<protein>
    <submittedName>
        <fullName evidence="6">Aminotransferase class I/II-fold pyridoxal phosphate-dependent enzyme</fullName>
    </submittedName>
</protein>
<dbReference type="InterPro" id="IPR000277">
    <property type="entry name" value="Cys/Met-Metab_PyrdxlP-dep_enz"/>
</dbReference>
<evidence type="ECO:0000256" key="3">
    <source>
        <dbReference type="ARBA" id="ARBA00022679"/>
    </source>
</evidence>
<comment type="caution">
    <text evidence="6">The sequence shown here is derived from an EMBL/GenBank/DDBJ whole genome shotgun (WGS) entry which is preliminary data.</text>
</comment>
<accession>A0ABU9WAJ5</accession>
<keyword evidence="6" id="KW-0032">Aminotransferase</keyword>
<keyword evidence="4 5" id="KW-0663">Pyridoxal phosphate</keyword>
<dbReference type="Proteomes" id="UP001466933">
    <property type="component" value="Unassembled WGS sequence"/>
</dbReference>
<evidence type="ECO:0000256" key="4">
    <source>
        <dbReference type="ARBA" id="ARBA00022898"/>
    </source>
</evidence>
<comment type="cofactor">
    <cofactor evidence="1 5">
        <name>pyridoxal 5'-phosphate</name>
        <dbReference type="ChEBI" id="CHEBI:597326"/>
    </cofactor>
</comment>
<keyword evidence="3" id="KW-0808">Transferase</keyword>
<evidence type="ECO:0000313" key="6">
    <source>
        <dbReference type="EMBL" id="MEN2468661.1"/>
    </source>
</evidence>
<dbReference type="PANTHER" id="PTHR43797">
    <property type="entry name" value="HOMOCYSTEINE/CYSTEINE SYNTHASE"/>
    <property type="match status" value="1"/>
</dbReference>
<evidence type="ECO:0000256" key="1">
    <source>
        <dbReference type="ARBA" id="ARBA00001933"/>
    </source>
</evidence>
<sequence length="431" mass="46429">MTDQASSNWRLETIAVHGGYRPDPTTRAVAVPIYQTVAYAFDDTQHGADLFDLKVQGNIYTRIMNPTTDVLEQRIAALEGGIGALALASGQSAVTYAIQTIAEAGDNIVSASSLYGGTYNLFAHTLPQYGITTRFADPRDPASFEPLIDARTKAIFAESVGNPLGNVTDIAALAEVAHRHGIPLIVDNTVPSPYLLRPFEHGADIVVHSLTKYLGGHGTSLGGAIVDSGKFPWAQHADRFKRLNEPDVSYHGVVYTEAFGPAAYIGRARVVPLRNMGAAISPFNAFQILQGIETLALRVERISDNALRIAQHLARHENVEWVNYAGLPDHPDHPLVARYLSGRAPGILTFGVKGGRDGGAKFQDALKLFTRLVNIGDTKSLATHPASTTHRQLSPAELAKAGVKEETVRLSIGIEHIDDLLADLDQALAQL</sequence>
<dbReference type="PROSITE" id="PS00868">
    <property type="entry name" value="CYS_MET_METAB_PP"/>
    <property type="match status" value="1"/>
</dbReference>
<evidence type="ECO:0000313" key="7">
    <source>
        <dbReference type="Proteomes" id="UP001466933"/>
    </source>
</evidence>
<dbReference type="SUPFAM" id="SSF53383">
    <property type="entry name" value="PLP-dependent transferases"/>
    <property type="match status" value="1"/>
</dbReference>
<dbReference type="InterPro" id="IPR006235">
    <property type="entry name" value="OAc-hSer/O-AcSer_sulfhydrylase"/>
</dbReference>
<dbReference type="Gene3D" id="3.90.1150.10">
    <property type="entry name" value="Aspartate Aminotransferase, domain 1"/>
    <property type="match status" value="1"/>
</dbReference>
<dbReference type="CDD" id="cd00614">
    <property type="entry name" value="CGS_like"/>
    <property type="match status" value="1"/>
</dbReference>
<dbReference type="GO" id="GO:0008483">
    <property type="term" value="F:transaminase activity"/>
    <property type="evidence" value="ECO:0007669"/>
    <property type="project" value="UniProtKB-KW"/>
</dbReference>
<proteinExistence type="inferred from homology"/>
<reference evidence="6 7" key="1">
    <citation type="submission" date="2024-05" db="EMBL/GenBank/DDBJ databases">
        <title>Burkholderia sp. Nov. a novel bacteria isolated from rhizosphere soil of Camellia sinensis.</title>
        <authorList>
            <person name="Dong Y."/>
        </authorList>
    </citation>
    <scope>NUCLEOTIDE SEQUENCE [LARGE SCALE GENOMIC DNA]</scope>
    <source>
        <strain evidence="6 7">GS2Y</strain>
    </source>
</reference>
<evidence type="ECO:0000256" key="5">
    <source>
        <dbReference type="RuleBase" id="RU362118"/>
    </source>
</evidence>
<dbReference type="Pfam" id="PF01053">
    <property type="entry name" value="Cys_Met_Meta_PP"/>
    <property type="match status" value="1"/>
</dbReference>
<dbReference type="InterPro" id="IPR015421">
    <property type="entry name" value="PyrdxlP-dep_Trfase_major"/>
</dbReference>
<dbReference type="InterPro" id="IPR015424">
    <property type="entry name" value="PyrdxlP-dep_Trfase"/>
</dbReference>
<dbReference type="NCBIfam" id="TIGR01326">
    <property type="entry name" value="OAH_OAS_sulfhy"/>
    <property type="match status" value="1"/>
</dbReference>
<organism evidence="6 7">
    <name type="scientific">Burkholderia theae</name>
    <dbReference type="NCBI Taxonomy" id="3143496"/>
    <lineage>
        <taxon>Bacteria</taxon>
        <taxon>Pseudomonadati</taxon>
        <taxon>Pseudomonadota</taxon>
        <taxon>Betaproteobacteria</taxon>
        <taxon>Burkholderiales</taxon>
        <taxon>Burkholderiaceae</taxon>
        <taxon>Burkholderia</taxon>
    </lineage>
</organism>
<dbReference type="InterPro" id="IPR054542">
    <property type="entry name" value="Cys_met_metab_PP"/>
</dbReference>
<dbReference type="EMBL" id="JBCPYA010000001">
    <property type="protein sequence ID" value="MEN2468661.1"/>
    <property type="molecule type" value="Genomic_DNA"/>
</dbReference>
<gene>
    <name evidence="6" type="ORF">VOI36_02065</name>
</gene>
<keyword evidence="7" id="KW-1185">Reference proteome</keyword>
<comment type="similarity">
    <text evidence="2 5">Belongs to the trans-sulfuration enzymes family.</text>
</comment>
<dbReference type="Gene3D" id="3.40.640.10">
    <property type="entry name" value="Type I PLP-dependent aspartate aminotransferase-like (Major domain)"/>
    <property type="match status" value="1"/>
</dbReference>
<dbReference type="InterPro" id="IPR015422">
    <property type="entry name" value="PyrdxlP-dep_Trfase_small"/>
</dbReference>
<dbReference type="RefSeq" id="WP_343490548.1">
    <property type="nucleotide sequence ID" value="NZ_JBCPYA010000001.1"/>
</dbReference>